<comment type="caution">
    <text evidence="1">The sequence shown here is derived from an EMBL/GenBank/DDBJ whole genome shotgun (WGS) entry which is preliminary data.</text>
</comment>
<reference evidence="1" key="1">
    <citation type="journal article" date="2014" name="Front. Microbiol.">
        <title>High frequency of phylogenetically diverse reductive dehalogenase-homologous genes in deep subseafloor sedimentary metagenomes.</title>
        <authorList>
            <person name="Kawai M."/>
            <person name="Futagami T."/>
            <person name="Toyoda A."/>
            <person name="Takaki Y."/>
            <person name="Nishi S."/>
            <person name="Hori S."/>
            <person name="Arai W."/>
            <person name="Tsubouchi T."/>
            <person name="Morono Y."/>
            <person name="Uchiyama I."/>
            <person name="Ito T."/>
            <person name="Fujiyama A."/>
            <person name="Inagaki F."/>
            <person name="Takami H."/>
        </authorList>
    </citation>
    <scope>NUCLEOTIDE SEQUENCE</scope>
    <source>
        <strain evidence="1">Expedition CK06-06</strain>
    </source>
</reference>
<dbReference type="SUPFAM" id="SSF50447">
    <property type="entry name" value="Translation proteins"/>
    <property type="match status" value="1"/>
</dbReference>
<dbReference type="AlphaFoldDB" id="X0RTU8"/>
<proteinExistence type="predicted"/>
<dbReference type="InterPro" id="IPR038664">
    <property type="entry name" value="Gar1/Naf1_Cbf5-bd_sf"/>
</dbReference>
<dbReference type="InterPro" id="IPR009000">
    <property type="entry name" value="Transl_B-barrel_sf"/>
</dbReference>
<accession>X0RTU8</accession>
<dbReference type="Gene3D" id="2.40.10.230">
    <property type="entry name" value="Probable tRNA pseudouridine synthase domain"/>
    <property type="match status" value="1"/>
</dbReference>
<gene>
    <name evidence="1" type="ORF">S01H1_07889</name>
</gene>
<evidence type="ECO:0008006" key="2">
    <source>
        <dbReference type="Google" id="ProtNLM"/>
    </source>
</evidence>
<name>X0RTU8_9ZZZZ</name>
<sequence>MQKYIKLNLFYLGNSKKHHIFRTKNKWTKDLEKITNKAVFTEEFKEIGFIKEIFGPIALPFISMKIIPETKFNPNDNLYAKMR</sequence>
<dbReference type="EMBL" id="BARS01004047">
    <property type="protein sequence ID" value="GAF72218.1"/>
    <property type="molecule type" value="Genomic_DNA"/>
</dbReference>
<organism evidence="1">
    <name type="scientific">marine sediment metagenome</name>
    <dbReference type="NCBI Taxonomy" id="412755"/>
    <lineage>
        <taxon>unclassified sequences</taxon>
        <taxon>metagenomes</taxon>
        <taxon>ecological metagenomes</taxon>
    </lineage>
</organism>
<protein>
    <recommendedName>
        <fullName evidence="2">H/ACA RNA-protein complex component Gar1</fullName>
    </recommendedName>
</protein>
<evidence type="ECO:0000313" key="1">
    <source>
        <dbReference type="EMBL" id="GAF72218.1"/>
    </source>
</evidence>